<organism evidence="2 3">
    <name type="scientific">Acetobacter conturbans</name>
    <dbReference type="NCBI Taxonomy" id="1737472"/>
    <lineage>
        <taxon>Bacteria</taxon>
        <taxon>Pseudomonadati</taxon>
        <taxon>Pseudomonadota</taxon>
        <taxon>Alphaproteobacteria</taxon>
        <taxon>Acetobacterales</taxon>
        <taxon>Acetobacteraceae</taxon>
        <taxon>Acetobacter</taxon>
    </lineage>
</organism>
<feature type="compositionally biased region" description="Basic and acidic residues" evidence="1">
    <location>
        <begin position="20"/>
        <end position="29"/>
    </location>
</feature>
<proteinExistence type="predicted"/>
<evidence type="ECO:0000313" key="3">
    <source>
        <dbReference type="Proteomes" id="UP000631653"/>
    </source>
</evidence>
<protein>
    <recommendedName>
        <fullName evidence="4">Integrase</fullName>
    </recommendedName>
</protein>
<keyword evidence="3" id="KW-1185">Reference proteome</keyword>
<comment type="caution">
    <text evidence="2">The sequence shown here is derived from an EMBL/GenBank/DDBJ whole genome shotgun (WGS) entry which is preliminary data.</text>
</comment>
<reference evidence="2 3" key="1">
    <citation type="journal article" date="2020" name="Int. J. Syst. Evol. Microbiol.">
        <title>Novel acetic acid bacteria from cider fermentations: Acetobacter conturbans sp. nov. and Acetobacter fallax sp. nov.</title>
        <authorList>
            <person name="Sombolestani A.S."/>
            <person name="Cleenwerck I."/>
            <person name="Cnockaert M."/>
            <person name="Borremans W."/>
            <person name="Wieme A.D."/>
            <person name="De Vuyst L."/>
            <person name="Vandamme P."/>
        </authorList>
    </citation>
    <scope>NUCLEOTIDE SEQUENCE [LARGE SCALE GENOMIC DNA]</scope>
    <source>
        <strain evidence="2 3">LMG 1627</strain>
    </source>
</reference>
<name>A0ABX0JUR2_9PROT</name>
<accession>A0ABX0JUR2</accession>
<dbReference type="EMBL" id="WOSY01000001">
    <property type="protein sequence ID" value="NHN87241.1"/>
    <property type="molecule type" value="Genomic_DNA"/>
</dbReference>
<evidence type="ECO:0000256" key="1">
    <source>
        <dbReference type="SAM" id="MobiDB-lite"/>
    </source>
</evidence>
<sequence length="101" mass="11426">MAQAVNLEARHLPYDGPCEDVSHALKPDEPSTPDTAQANKRWWNGAMAAGGIPPYHIQYDHYRIIDEFFDACHTASRKPVKDIMHDIGVLHRWIIPDLPPS</sequence>
<evidence type="ECO:0008006" key="4">
    <source>
        <dbReference type="Google" id="ProtNLM"/>
    </source>
</evidence>
<evidence type="ECO:0000313" key="2">
    <source>
        <dbReference type="EMBL" id="NHN87241.1"/>
    </source>
</evidence>
<dbReference type="Proteomes" id="UP000631653">
    <property type="component" value="Unassembled WGS sequence"/>
</dbReference>
<feature type="region of interest" description="Disordered" evidence="1">
    <location>
        <begin position="18"/>
        <end position="37"/>
    </location>
</feature>
<gene>
    <name evidence="2" type="ORF">GOB81_01135</name>
</gene>